<organism evidence="1 2">
    <name type="scientific">Chaetomium tenue</name>
    <dbReference type="NCBI Taxonomy" id="1854479"/>
    <lineage>
        <taxon>Eukaryota</taxon>
        <taxon>Fungi</taxon>
        <taxon>Dikarya</taxon>
        <taxon>Ascomycota</taxon>
        <taxon>Pezizomycotina</taxon>
        <taxon>Sordariomycetes</taxon>
        <taxon>Sordariomycetidae</taxon>
        <taxon>Sordariales</taxon>
        <taxon>Chaetomiaceae</taxon>
        <taxon>Chaetomium</taxon>
    </lineage>
</organism>
<reference evidence="1 2" key="1">
    <citation type="journal article" date="2021" name="Nat. Commun.">
        <title>Genetic determinants of endophytism in the Arabidopsis root mycobiome.</title>
        <authorList>
            <person name="Mesny F."/>
            <person name="Miyauchi S."/>
            <person name="Thiergart T."/>
            <person name="Pickel B."/>
            <person name="Atanasova L."/>
            <person name="Karlsson M."/>
            <person name="Huettel B."/>
            <person name="Barry K.W."/>
            <person name="Haridas S."/>
            <person name="Chen C."/>
            <person name="Bauer D."/>
            <person name="Andreopoulos W."/>
            <person name="Pangilinan J."/>
            <person name="LaButti K."/>
            <person name="Riley R."/>
            <person name="Lipzen A."/>
            <person name="Clum A."/>
            <person name="Drula E."/>
            <person name="Henrissat B."/>
            <person name="Kohler A."/>
            <person name="Grigoriev I.V."/>
            <person name="Martin F.M."/>
            <person name="Hacquard S."/>
        </authorList>
    </citation>
    <scope>NUCLEOTIDE SEQUENCE [LARGE SCALE GENOMIC DNA]</scope>
    <source>
        <strain evidence="1 2">MPI-SDFR-AT-0079</strain>
    </source>
</reference>
<dbReference type="EMBL" id="JAGIZQ010000004">
    <property type="protein sequence ID" value="KAH6631704.1"/>
    <property type="molecule type" value="Genomic_DNA"/>
</dbReference>
<comment type="caution">
    <text evidence="1">The sequence shown here is derived from an EMBL/GenBank/DDBJ whole genome shotgun (WGS) entry which is preliminary data.</text>
</comment>
<proteinExistence type="predicted"/>
<evidence type="ECO:0000313" key="2">
    <source>
        <dbReference type="Proteomes" id="UP000724584"/>
    </source>
</evidence>
<accession>A0ACB7PAX6</accession>
<dbReference type="Proteomes" id="UP000724584">
    <property type="component" value="Unassembled WGS sequence"/>
</dbReference>
<evidence type="ECO:0000313" key="1">
    <source>
        <dbReference type="EMBL" id="KAH6631704.1"/>
    </source>
</evidence>
<sequence length="400" mass="45291">MDSNFIFKYVVALSHLFDRVIRRAWRSTDDACTVVFLPRTYDERSDKGAEPHERWLYLVVRSSGSKVQRREDLEGLCRCIDFRQLHLLDDTVTEVFIAKNCDAQSTRLPCKAQPNPENEYSSVISHLWARTQEDSRRVRYPTYDSASGILTRDRSEIEVKEEEELHGGVYKVRLLADDNIYVYKQVERPFYVAGDSDVLEQELRNLEILRSGDAGVVQLVAAVTSINPYQTAPEQSSGRCGSAVLRGLLLEYHPNGTLEMALKSPSLDMDGRWRRWGLQITKALACLHERGIAHMDLKPSNVVISADMNAVLIDVSGIGGVTRQWLSPEMLQSKDPMSQDFEARKQNDIWALGQILLAMAEASSNSDEERLLRSISLSTTRTPPRIPLSEAIRSFPECLS</sequence>
<gene>
    <name evidence="1" type="ORF">F5144DRAFT_620722</name>
</gene>
<name>A0ACB7PAX6_9PEZI</name>
<keyword evidence="2" id="KW-1185">Reference proteome</keyword>
<protein>
    <submittedName>
        <fullName evidence="1">Kinase-like domain-containing protein</fullName>
    </submittedName>
</protein>